<sequence>MDRSLLNIHAKLVARDIHCLTQSPTESNSFSLVGSGAFVSRVETVGTIVSRDLTPKFLKFDVDDGTGCVTCILWLNQLSSSYFSRWDPATILLLARAARKQAANIRIGAVARVRGRVGSYRGVMQITATVVVVERDPNAEILHWLECLRLRPTTILLLARAARKQAANIRIGAVARVRGRVGSYRGVMQITATVVVVERDPNAEILHWLECLRLRPSYRIQS</sequence>
<keyword evidence="7" id="KW-0539">Nucleus</keyword>
<dbReference type="InterPro" id="IPR040260">
    <property type="entry name" value="RFA2-like"/>
</dbReference>
<dbReference type="InterPro" id="IPR004365">
    <property type="entry name" value="NA-bd_OB_tRNA"/>
</dbReference>
<protein>
    <recommendedName>
        <fullName evidence="3">CST complex subunit STN1</fullName>
    </recommendedName>
    <alternativeName>
        <fullName evidence="8">Suppressor of cdc thirteen homolog</fullName>
    </alternativeName>
</protein>
<evidence type="ECO:0000313" key="10">
    <source>
        <dbReference type="Proteomes" id="UP000694864"/>
    </source>
</evidence>
<evidence type="ECO:0000256" key="3">
    <source>
        <dbReference type="ARBA" id="ARBA00017411"/>
    </source>
</evidence>
<evidence type="ECO:0000256" key="6">
    <source>
        <dbReference type="ARBA" id="ARBA00023125"/>
    </source>
</evidence>
<gene>
    <name evidence="11" type="primary">LOC104759102</name>
</gene>
<dbReference type="Pfam" id="PF01336">
    <property type="entry name" value="tRNA_anti-codon"/>
    <property type="match status" value="1"/>
</dbReference>
<accession>A0ABM0X480</accession>
<organism evidence="10 11">
    <name type="scientific">Camelina sativa</name>
    <name type="common">False flax</name>
    <name type="synonym">Myagrum sativum</name>
    <dbReference type="NCBI Taxonomy" id="90675"/>
    <lineage>
        <taxon>Eukaryota</taxon>
        <taxon>Viridiplantae</taxon>
        <taxon>Streptophyta</taxon>
        <taxon>Embryophyta</taxon>
        <taxon>Tracheophyta</taxon>
        <taxon>Spermatophyta</taxon>
        <taxon>Magnoliopsida</taxon>
        <taxon>eudicotyledons</taxon>
        <taxon>Gunneridae</taxon>
        <taxon>Pentapetalae</taxon>
        <taxon>rosids</taxon>
        <taxon>malvids</taxon>
        <taxon>Brassicales</taxon>
        <taxon>Brassicaceae</taxon>
        <taxon>Camelineae</taxon>
        <taxon>Camelina</taxon>
    </lineage>
</organism>
<dbReference type="PANTHER" id="PTHR13989:SF33">
    <property type="entry name" value="CST COMPLEX SUBUNIT STN1"/>
    <property type="match status" value="1"/>
</dbReference>
<evidence type="ECO:0000256" key="1">
    <source>
        <dbReference type="ARBA" id="ARBA00004123"/>
    </source>
</evidence>
<dbReference type="SUPFAM" id="SSF50249">
    <property type="entry name" value="Nucleic acid-binding proteins"/>
    <property type="match status" value="2"/>
</dbReference>
<evidence type="ECO:0000256" key="4">
    <source>
        <dbReference type="ARBA" id="ARBA00022454"/>
    </source>
</evidence>
<reference evidence="11" key="2">
    <citation type="submission" date="2025-08" db="UniProtKB">
        <authorList>
            <consortium name="RefSeq"/>
        </authorList>
    </citation>
    <scope>IDENTIFICATION</scope>
    <source>
        <tissue evidence="11">Leaf</tissue>
    </source>
</reference>
<evidence type="ECO:0000256" key="5">
    <source>
        <dbReference type="ARBA" id="ARBA00022895"/>
    </source>
</evidence>
<evidence type="ECO:0000256" key="2">
    <source>
        <dbReference type="ARBA" id="ARBA00004574"/>
    </source>
</evidence>
<reference evidence="10" key="1">
    <citation type="journal article" date="2014" name="Nat. Commun.">
        <title>The emerging biofuel crop Camelina sativa retains a highly undifferentiated hexaploid genome structure.</title>
        <authorList>
            <person name="Kagale S."/>
            <person name="Koh C."/>
            <person name="Nixon J."/>
            <person name="Bollina V."/>
            <person name="Clarke W.E."/>
            <person name="Tuteja R."/>
            <person name="Spillane C."/>
            <person name="Robinson S.J."/>
            <person name="Links M.G."/>
            <person name="Clarke C."/>
            <person name="Higgins E.E."/>
            <person name="Huebert T."/>
            <person name="Sharpe A.G."/>
            <person name="Parkin I.A."/>
        </authorList>
    </citation>
    <scope>NUCLEOTIDE SEQUENCE [LARGE SCALE GENOMIC DNA]</scope>
    <source>
        <strain evidence="10">cv. DH55</strain>
    </source>
</reference>
<name>A0ABM0X480_CAMSA</name>
<evidence type="ECO:0000313" key="11">
    <source>
        <dbReference type="RefSeq" id="XP_010480373.1"/>
    </source>
</evidence>
<dbReference type="CDD" id="cd04483">
    <property type="entry name" value="hOBFC1_like"/>
    <property type="match status" value="1"/>
</dbReference>
<dbReference type="Gene3D" id="2.40.50.140">
    <property type="entry name" value="Nucleic acid-binding proteins"/>
    <property type="match status" value="2"/>
</dbReference>
<dbReference type="Proteomes" id="UP000694864">
    <property type="component" value="Chromosome 17"/>
</dbReference>
<keyword evidence="4" id="KW-0158">Chromosome</keyword>
<evidence type="ECO:0000256" key="7">
    <source>
        <dbReference type="ARBA" id="ARBA00023242"/>
    </source>
</evidence>
<evidence type="ECO:0000259" key="9">
    <source>
        <dbReference type="Pfam" id="PF01336"/>
    </source>
</evidence>
<keyword evidence="10" id="KW-1185">Reference proteome</keyword>
<dbReference type="RefSeq" id="XP_010480373.1">
    <property type="nucleotide sequence ID" value="XM_010482071.2"/>
</dbReference>
<evidence type="ECO:0000256" key="8">
    <source>
        <dbReference type="ARBA" id="ARBA00030039"/>
    </source>
</evidence>
<feature type="domain" description="OB" evidence="9">
    <location>
        <begin position="44"/>
        <end position="131"/>
    </location>
</feature>
<keyword evidence="5" id="KW-0779">Telomere</keyword>
<dbReference type="GeneID" id="104759102"/>
<dbReference type="InterPro" id="IPR012340">
    <property type="entry name" value="NA-bd_OB-fold"/>
</dbReference>
<dbReference type="PANTHER" id="PTHR13989">
    <property type="entry name" value="REPLICATION PROTEIN A-RELATED"/>
    <property type="match status" value="1"/>
</dbReference>
<keyword evidence="6" id="KW-0238">DNA-binding</keyword>
<comment type="subcellular location">
    <subcellularLocation>
        <location evidence="2">Chromosome</location>
        <location evidence="2">Telomere</location>
    </subcellularLocation>
    <subcellularLocation>
        <location evidence="1">Nucleus</location>
    </subcellularLocation>
</comment>
<proteinExistence type="predicted"/>